<evidence type="ECO:0000313" key="3">
    <source>
        <dbReference type="Proteomes" id="UP000799441"/>
    </source>
</evidence>
<name>A0A9P4UMH0_9PEZI</name>
<gene>
    <name evidence="2" type="ORF">K431DRAFT_143633</name>
</gene>
<evidence type="ECO:0000313" key="2">
    <source>
        <dbReference type="EMBL" id="KAF2717945.1"/>
    </source>
</evidence>
<proteinExistence type="predicted"/>
<reference evidence="2" key="1">
    <citation type="journal article" date="2020" name="Stud. Mycol.">
        <title>101 Dothideomycetes genomes: a test case for predicting lifestyles and emergence of pathogens.</title>
        <authorList>
            <person name="Haridas S."/>
            <person name="Albert R."/>
            <person name="Binder M."/>
            <person name="Bloem J."/>
            <person name="Labutti K."/>
            <person name="Salamov A."/>
            <person name="Andreopoulos B."/>
            <person name="Baker S."/>
            <person name="Barry K."/>
            <person name="Bills G."/>
            <person name="Bluhm B."/>
            <person name="Cannon C."/>
            <person name="Castanera R."/>
            <person name="Culley D."/>
            <person name="Daum C."/>
            <person name="Ezra D."/>
            <person name="Gonzalez J."/>
            <person name="Henrissat B."/>
            <person name="Kuo A."/>
            <person name="Liang C."/>
            <person name="Lipzen A."/>
            <person name="Lutzoni F."/>
            <person name="Magnuson J."/>
            <person name="Mondo S."/>
            <person name="Nolan M."/>
            <person name="Ohm R."/>
            <person name="Pangilinan J."/>
            <person name="Park H.-J."/>
            <person name="Ramirez L."/>
            <person name="Alfaro M."/>
            <person name="Sun H."/>
            <person name="Tritt A."/>
            <person name="Yoshinaga Y."/>
            <person name="Zwiers L.-H."/>
            <person name="Turgeon B."/>
            <person name="Goodwin S."/>
            <person name="Spatafora J."/>
            <person name="Crous P."/>
            <person name="Grigoriev I."/>
        </authorList>
    </citation>
    <scope>NUCLEOTIDE SEQUENCE</scope>
    <source>
        <strain evidence="2">CBS 116435</strain>
    </source>
</reference>
<dbReference type="AlphaFoldDB" id="A0A9P4UMH0"/>
<evidence type="ECO:0000256" key="1">
    <source>
        <dbReference type="SAM" id="MobiDB-lite"/>
    </source>
</evidence>
<organism evidence="2 3">
    <name type="scientific">Polychaeton citri CBS 116435</name>
    <dbReference type="NCBI Taxonomy" id="1314669"/>
    <lineage>
        <taxon>Eukaryota</taxon>
        <taxon>Fungi</taxon>
        <taxon>Dikarya</taxon>
        <taxon>Ascomycota</taxon>
        <taxon>Pezizomycotina</taxon>
        <taxon>Dothideomycetes</taxon>
        <taxon>Dothideomycetidae</taxon>
        <taxon>Capnodiales</taxon>
        <taxon>Capnodiaceae</taxon>
        <taxon>Polychaeton</taxon>
    </lineage>
</organism>
<sequence length="245" mass="27166">MNSVSISGESARLGCLRYAKQKDLHLVLAAFQKAHHMPTREDPDQSSLSPLLSPLSVLLQLPIAHSLLPTRQATDHASHSREPGTVSGYSSESPTGELVAIISLAVEAGYLEPSLPSPTSAHTHMQQHKYNLPHDDSRKKVHGRQETLAHATVHHSDKNLGKAIQWFCFAVLHQLSAPEIHELLHTANHHHHHTIQIKTANWICLPPPPAVLHTETQQGSRTGFLHTYAYAPLGSVDDRRRQPLW</sequence>
<comment type="caution">
    <text evidence="2">The sequence shown here is derived from an EMBL/GenBank/DDBJ whole genome shotgun (WGS) entry which is preliminary data.</text>
</comment>
<dbReference type="Proteomes" id="UP000799441">
    <property type="component" value="Unassembled WGS sequence"/>
</dbReference>
<accession>A0A9P4UMH0</accession>
<feature type="region of interest" description="Disordered" evidence="1">
    <location>
        <begin position="71"/>
        <end position="93"/>
    </location>
</feature>
<dbReference type="EMBL" id="MU003833">
    <property type="protein sequence ID" value="KAF2717945.1"/>
    <property type="molecule type" value="Genomic_DNA"/>
</dbReference>
<protein>
    <submittedName>
        <fullName evidence="2">Uncharacterized protein</fullName>
    </submittedName>
</protein>
<keyword evidence="3" id="KW-1185">Reference proteome</keyword>
<feature type="compositionally biased region" description="Basic and acidic residues" evidence="1">
    <location>
        <begin position="73"/>
        <end position="82"/>
    </location>
</feature>